<evidence type="ECO:0000313" key="3">
    <source>
        <dbReference type="Proteomes" id="UP000770015"/>
    </source>
</evidence>
<sequence length="282" mass="31081">MLPWRTPSMKSRSGAGPSSRDYTTTPSSPQLDPQRTDMVGRGVSASLESRRAFFATRQSGFNTRPRILGRPPTRLMTSASPSNHHHVGLFCTRQLARRRVALRATNRPTRGTPAASLLHHQMPVRASANEHELILTPHTLFLQDTGGPAFRSRGPGCDARVCLCCTPPLAVESRRPALPTPPPAGRGGHGQQGDGVITTGEEFEILDIPSCQPARYSDQGIRLPTATRCACVLYTYRPSAQDGPRNAWFVPWPWSLSHTHLFLVQTGGHRIIQHEQRLIIQL</sequence>
<feature type="compositionally biased region" description="Polar residues" evidence="1">
    <location>
        <begin position="20"/>
        <end position="33"/>
    </location>
</feature>
<dbReference type="EMBL" id="JAGSXJ010000010">
    <property type="protein sequence ID" value="KAH6687993.1"/>
    <property type="molecule type" value="Genomic_DNA"/>
</dbReference>
<name>A0A9P8VDQ0_9PEZI</name>
<feature type="region of interest" description="Disordered" evidence="1">
    <location>
        <begin position="1"/>
        <end position="40"/>
    </location>
</feature>
<gene>
    <name evidence="2" type="ORF">F5X68DRAFT_7878</name>
</gene>
<accession>A0A9P8VDQ0</accession>
<dbReference type="Proteomes" id="UP000770015">
    <property type="component" value="Unassembled WGS sequence"/>
</dbReference>
<protein>
    <submittedName>
        <fullName evidence="2">Uncharacterized protein</fullName>
    </submittedName>
</protein>
<dbReference type="AlphaFoldDB" id="A0A9P8VDQ0"/>
<comment type="caution">
    <text evidence="2">The sequence shown here is derived from an EMBL/GenBank/DDBJ whole genome shotgun (WGS) entry which is preliminary data.</text>
</comment>
<evidence type="ECO:0000256" key="1">
    <source>
        <dbReference type="SAM" id="MobiDB-lite"/>
    </source>
</evidence>
<organism evidence="2 3">
    <name type="scientific">Plectosphaerella plurivora</name>
    <dbReference type="NCBI Taxonomy" id="936078"/>
    <lineage>
        <taxon>Eukaryota</taxon>
        <taxon>Fungi</taxon>
        <taxon>Dikarya</taxon>
        <taxon>Ascomycota</taxon>
        <taxon>Pezizomycotina</taxon>
        <taxon>Sordariomycetes</taxon>
        <taxon>Hypocreomycetidae</taxon>
        <taxon>Glomerellales</taxon>
        <taxon>Plectosphaerellaceae</taxon>
        <taxon>Plectosphaerella</taxon>
    </lineage>
</organism>
<proteinExistence type="predicted"/>
<feature type="region of interest" description="Disordered" evidence="1">
    <location>
        <begin position="174"/>
        <end position="196"/>
    </location>
</feature>
<reference evidence="2" key="1">
    <citation type="journal article" date="2021" name="Nat. Commun.">
        <title>Genetic determinants of endophytism in the Arabidopsis root mycobiome.</title>
        <authorList>
            <person name="Mesny F."/>
            <person name="Miyauchi S."/>
            <person name="Thiergart T."/>
            <person name="Pickel B."/>
            <person name="Atanasova L."/>
            <person name="Karlsson M."/>
            <person name="Huettel B."/>
            <person name="Barry K.W."/>
            <person name="Haridas S."/>
            <person name="Chen C."/>
            <person name="Bauer D."/>
            <person name="Andreopoulos W."/>
            <person name="Pangilinan J."/>
            <person name="LaButti K."/>
            <person name="Riley R."/>
            <person name="Lipzen A."/>
            <person name="Clum A."/>
            <person name="Drula E."/>
            <person name="Henrissat B."/>
            <person name="Kohler A."/>
            <person name="Grigoriev I.V."/>
            <person name="Martin F.M."/>
            <person name="Hacquard S."/>
        </authorList>
    </citation>
    <scope>NUCLEOTIDE SEQUENCE</scope>
    <source>
        <strain evidence="2">MPI-SDFR-AT-0117</strain>
    </source>
</reference>
<evidence type="ECO:0000313" key="2">
    <source>
        <dbReference type="EMBL" id="KAH6687993.1"/>
    </source>
</evidence>
<keyword evidence="3" id="KW-1185">Reference proteome</keyword>